<dbReference type="AlphaFoldDB" id="A0A318J116"/>
<evidence type="ECO:0000259" key="15">
    <source>
        <dbReference type="PROSITE" id="PS50109"/>
    </source>
</evidence>
<dbReference type="InterPro" id="IPR036097">
    <property type="entry name" value="HisK_dim/P_sf"/>
</dbReference>
<dbReference type="NCBIfam" id="TIGR00229">
    <property type="entry name" value="sensory_box"/>
    <property type="match status" value="1"/>
</dbReference>
<dbReference type="GO" id="GO:0016020">
    <property type="term" value="C:membrane"/>
    <property type="evidence" value="ECO:0007669"/>
    <property type="project" value="UniProtKB-SubCell"/>
</dbReference>
<name>A0A318J116_9BURK</name>
<keyword evidence="7" id="KW-0547">Nucleotide-binding</keyword>
<dbReference type="SMART" id="SM00387">
    <property type="entry name" value="HATPase_c"/>
    <property type="match status" value="1"/>
</dbReference>
<keyword evidence="8" id="KW-0418">Kinase</keyword>
<dbReference type="Gene3D" id="6.10.340.10">
    <property type="match status" value="1"/>
</dbReference>
<evidence type="ECO:0000256" key="2">
    <source>
        <dbReference type="ARBA" id="ARBA00004141"/>
    </source>
</evidence>
<dbReference type="InterPro" id="IPR050351">
    <property type="entry name" value="BphY/WalK/GraS-like"/>
</dbReference>
<dbReference type="PROSITE" id="PS50109">
    <property type="entry name" value="HIS_KIN"/>
    <property type="match status" value="1"/>
</dbReference>
<dbReference type="PANTHER" id="PTHR42878">
    <property type="entry name" value="TWO-COMPONENT HISTIDINE KINASE"/>
    <property type="match status" value="1"/>
</dbReference>
<dbReference type="InterPro" id="IPR003594">
    <property type="entry name" value="HATPase_dom"/>
</dbReference>
<evidence type="ECO:0000313" key="17">
    <source>
        <dbReference type="EMBL" id="PXX40381.1"/>
    </source>
</evidence>
<reference evidence="17 18" key="1">
    <citation type="submission" date="2018-05" db="EMBL/GenBank/DDBJ databases">
        <title>Genomic Encyclopedia of Type Strains, Phase IV (KMG-IV): sequencing the most valuable type-strain genomes for metagenomic binning, comparative biology and taxonomic classification.</title>
        <authorList>
            <person name="Goeker M."/>
        </authorList>
    </citation>
    <scope>NUCLEOTIDE SEQUENCE [LARGE SCALE GENOMIC DNA]</scope>
    <source>
        <strain evidence="17 18">DSM 19792</strain>
    </source>
</reference>
<evidence type="ECO:0000256" key="13">
    <source>
        <dbReference type="SAM" id="Coils"/>
    </source>
</evidence>
<evidence type="ECO:0000256" key="14">
    <source>
        <dbReference type="SAM" id="Phobius"/>
    </source>
</evidence>
<dbReference type="Pfam" id="PF02518">
    <property type="entry name" value="HATPase_c"/>
    <property type="match status" value="1"/>
</dbReference>
<dbReference type="InterPro" id="IPR036890">
    <property type="entry name" value="HATPase_C_sf"/>
</dbReference>
<dbReference type="SUPFAM" id="SSF55874">
    <property type="entry name" value="ATPase domain of HSP90 chaperone/DNA topoisomerase II/histidine kinase"/>
    <property type="match status" value="1"/>
</dbReference>
<evidence type="ECO:0000256" key="7">
    <source>
        <dbReference type="ARBA" id="ARBA00022741"/>
    </source>
</evidence>
<dbReference type="Pfam" id="PF00672">
    <property type="entry name" value="HAMP"/>
    <property type="match status" value="1"/>
</dbReference>
<dbReference type="Gene3D" id="3.30.450.20">
    <property type="entry name" value="PAS domain"/>
    <property type="match status" value="1"/>
</dbReference>
<comment type="caution">
    <text evidence="17">The sequence shown here is derived from an EMBL/GenBank/DDBJ whole genome shotgun (WGS) entry which is preliminary data.</text>
</comment>
<keyword evidence="5" id="KW-0808">Transferase</keyword>
<dbReference type="SMART" id="SM00304">
    <property type="entry name" value="HAMP"/>
    <property type="match status" value="1"/>
</dbReference>
<evidence type="ECO:0000256" key="1">
    <source>
        <dbReference type="ARBA" id="ARBA00000085"/>
    </source>
</evidence>
<feature type="transmembrane region" description="Helical" evidence="14">
    <location>
        <begin position="142"/>
        <end position="164"/>
    </location>
</feature>
<evidence type="ECO:0000313" key="18">
    <source>
        <dbReference type="Proteomes" id="UP000247792"/>
    </source>
</evidence>
<dbReference type="SUPFAM" id="SSF47384">
    <property type="entry name" value="Homodimeric domain of signal transducing histidine kinase"/>
    <property type="match status" value="1"/>
</dbReference>
<dbReference type="InterPro" id="IPR035965">
    <property type="entry name" value="PAS-like_dom_sf"/>
</dbReference>
<keyword evidence="6 14" id="KW-0812">Transmembrane</keyword>
<dbReference type="EC" id="2.7.13.3" evidence="3"/>
<dbReference type="GO" id="GO:0005524">
    <property type="term" value="F:ATP binding"/>
    <property type="evidence" value="ECO:0007669"/>
    <property type="project" value="UniProtKB-KW"/>
</dbReference>
<comment type="catalytic activity">
    <reaction evidence="1">
        <text>ATP + protein L-histidine = ADP + protein N-phospho-L-histidine.</text>
        <dbReference type="EC" id="2.7.13.3"/>
    </reaction>
</comment>
<evidence type="ECO:0000256" key="12">
    <source>
        <dbReference type="ARBA" id="ARBA00023136"/>
    </source>
</evidence>
<evidence type="ECO:0000259" key="16">
    <source>
        <dbReference type="PROSITE" id="PS50885"/>
    </source>
</evidence>
<dbReference type="RefSeq" id="WP_146218940.1">
    <property type="nucleotide sequence ID" value="NZ_QJKB01000008.1"/>
</dbReference>
<evidence type="ECO:0000256" key="11">
    <source>
        <dbReference type="ARBA" id="ARBA00023012"/>
    </source>
</evidence>
<evidence type="ECO:0000256" key="9">
    <source>
        <dbReference type="ARBA" id="ARBA00022840"/>
    </source>
</evidence>
<dbReference type="Gene3D" id="3.30.565.10">
    <property type="entry name" value="Histidine kinase-like ATPase, C-terminal domain"/>
    <property type="match status" value="1"/>
</dbReference>
<dbReference type="GO" id="GO:0000156">
    <property type="term" value="F:phosphorelay response regulator activity"/>
    <property type="evidence" value="ECO:0007669"/>
    <property type="project" value="TreeGrafter"/>
</dbReference>
<protein>
    <recommendedName>
        <fullName evidence="3">histidine kinase</fullName>
        <ecNumber evidence="3">2.7.13.3</ecNumber>
    </recommendedName>
</protein>
<dbReference type="SUPFAM" id="SSF158472">
    <property type="entry name" value="HAMP domain-like"/>
    <property type="match status" value="1"/>
</dbReference>
<dbReference type="Proteomes" id="UP000247792">
    <property type="component" value="Unassembled WGS sequence"/>
</dbReference>
<keyword evidence="4" id="KW-0597">Phosphoprotein</keyword>
<keyword evidence="11" id="KW-0902">Two-component regulatory system</keyword>
<dbReference type="EMBL" id="QJKB01000008">
    <property type="protein sequence ID" value="PXX40381.1"/>
    <property type="molecule type" value="Genomic_DNA"/>
</dbReference>
<dbReference type="InterPro" id="IPR004358">
    <property type="entry name" value="Sig_transdc_His_kin-like_C"/>
</dbReference>
<dbReference type="Gene3D" id="1.10.287.130">
    <property type="match status" value="1"/>
</dbReference>
<keyword evidence="9" id="KW-0067">ATP-binding</keyword>
<evidence type="ECO:0000256" key="10">
    <source>
        <dbReference type="ARBA" id="ARBA00022989"/>
    </source>
</evidence>
<evidence type="ECO:0000256" key="8">
    <source>
        <dbReference type="ARBA" id="ARBA00022777"/>
    </source>
</evidence>
<keyword evidence="12 14" id="KW-0472">Membrane</keyword>
<gene>
    <name evidence="17" type="ORF">DFR42_108216</name>
</gene>
<proteinExistence type="predicted"/>
<evidence type="ECO:0000256" key="5">
    <source>
        <dbReference type="ARBA" id="ARBA00022679"/>
    </source>
</evidence>
<dbReference type="GO" id="GO:0007234">
    <property type="term" value="P:osmosensory signaling via phosphorelay pathway"/>
    <property type="evidence" value="ECO:0007669"/>
    <property type="project" value="TreeGrafter"/>
</dbReference>
<sequence length="664" mass="75081">MRTLSLRQILIIGVVVGIVLPAIVLGRFLVQDRYERELQLRVRNPMSQYADMLARGMAVPVWTLDKAVANQFIQAVMRNPEVVSVEVLDESKSIFAHSSKFKKADAKLLREERPIMLETKVIGSVMLELTTEHIEKELWADFLKLGVALLVQVVFSFILIWLLFERRIVRPIMELQLATGRLARGKLDQPLEWARQDELGNLAQGLDKMRLNLGRLITEREAQNITLQQELNERLRAEQALRVTEEKFIGIFQASPVAMTVLRKAQHYSMIDVNDAWVRQFYWSHDEILGDSETQKALWRNEADFHEILRIVERDGEIHDYEAWLTCGQQEKIILCQVSGRMIRLGNEPLIILVQEDITEKRQNEQEIRNMNTTLERRVSERTQALEVANSELTIVLENLQRAQRELLRTEKMAALGSLVAGVAHELNTPIGTSVTVASTLAQHTDAVLIEFDKGLRRSVLEEYLRNAKTGADLLLRNLSKASELVISFKQVAVDRTSANRRVFALDEMLSELIVTMGPTIRKTRHDIVHHVPPKLMMDSYPGPLGQVMTNLINNAFIHGFEGDFRGTVTITARISDEDTVEIIVRDDGKGIAEVNLGRIFDPFFTTRLGQGGSGLGLNIVYNLVTGVLGGNISVESQLGKGTSFKMNLPLQPKMMADETAVLE</sequence>
<evidence type="ECO:0000256" key="4">
    <source>
        <dbReference type="ARBA" id="ARBA00022553"/>
    </source>
</evidence>
<dbReference type="PROSITE" id="PS50885">
    <property type="entry name" value="HAMP"/>
    <property type="match status" value="1"/>
</dbReference>
<dbReference type="PANTHER" id="PTHR42878:SF7">
    <property type="entry name" value="SENSOR HISTIDINE KINASE GLRK"/>
    <property type="match status" value="1"/>
</dbReference>
<evidence type="ECO:0000256" key="6">
    <source>
        <dbReference type="ARBA" id="ARBA00022692"/>
    </source>
</evidence>
<dbReference type="CDD" id="cd06225">
    <property type="entry name" value="HAMP"/>
    <property type="match status" value="1"/>
</dbReference>
<feature type="domain" description="Histidine kinase" evidence="15">
    <location>
        <begin position="422"/>
        <end position="653"/>
    </location>
</feature>
<organism evidence="17 18">
    <name type="scientific">Undibacterium pigrum</name>
    <dbReference type="NCBI Taxonomy" id="401470"/>
    <lineage>
        <taxon>Bacteria</taxon>
        <taxon>Pseudomonadati</taxon>
        <taxon>Pseudomonadota</taxon>
        <taxon>Betaproteobacteria</taxon>
        <taxon>Burkholderiales</taxon>
        <taxon>Oxalobacteraceae</taxon>
        <taxon>Undibacterium</taxon>
    </lineage>
</organism>
<keyword evidence="10 14" id="KW-1133">Transmembrane helix</keyword>
<keyword evidence="18" id="KW-1185">Reference proteome</keyword>
<feature type="coiled-coil region" evidence="13">
    <location>
        <begin position="386"/>
        <end position="413"/>
    </location>
</feature>
<dbReference type="GO" id="GO:0030295">
    <property type="term" value="F:protein kinase activator activity"/>
    <property type="evidence" value="ECO:0007669"/>
    <property type="project" value="TreeGrafter"/>
</dbReference>
<dbReference type="OrthoDB" id="9177862at2"/>
<dbReference type="InterPro" id="IPR000014">
    <property type="entry name" value="PAS"/>
</dbReference>
<comment type="subcellular location">
    <subcellularLocation>
        <location evidence="2">Membrane</location>
        <topology evidence="2">Multi-pass membrane protein</topology>
    </subcellularLocation>
</comment>
<dbReference type="PRINTS" id="PR00344">
    <property type="entry name" value="BCTRLSENSOR"/>
</dbReference>
<dbReference type="GO" id="GO:0000155">
    <property type="term" value="F:phosphorelay sensor kinase activity"/>
    <property type="evidence" value="ECO:0007669"/>
    <property type="project" value="InterPro"/>
</dbReference>
<feature type="domain" description="HAMP" evidence="16">
    <location>
        <begin position="166"/>
        <end position="218"/>
    </location>
</feature>
<dbReference type="InterPro" id="IPR005467">
    <property type="entry name" value="His_kinase_dom"/>
</dbReference>
<dbReference type="InterPro" id="IPR003660">
    <property type="entry name" value="HAMP_dom"/>
</dbReference>
<keyword evidence="13" id="KW-0175">Coiled coil</keyword>
<feature type="transmembrane region" description="Helical" evidence="14">
    <location>
        <begin position="6"/>
        <end position="30"/>
    </location>
</feature>
<accession>A0A318J116</accession>
<dbReference type="SUPFAM" id="SSF55785">
    <property type="entry name" value="PYP-like sensor domain (PAS domain)"/>
    <property type="match status" value="1"/>
</dbReference>
<evidence type="ECO:0000256" key="3">
    <source>
        <dbReference type="ARBA" id="ARBA00012438"/>
    </source>
</evidence>